<dbReference type="Proteomes" id="UP000794436">
    <property type="component" value="Unassembled WGS sequence"/>
</dbReference>
<keyword evidence="3" id="KW-1185">Reference proteome</keyword>
<feature type="compositionally biased region" description="Polar residues" evidence="1">
    <location>
        <begin position="301"/>
        <end position="336"/>
    </location>
</feature>
<dbReference type="AlphaFoldDB" id="A0A8K1FKK6"/>
<proteinExistence type="predicted"/>
<comment type="caution">
    <text evidence="2">The sequence shown here is derived from an EMBL/GenBank/DDBJ whole genome shotgun (WGS) entry which is preliminary data.</text>
</comment>
<evidence type="ECO:0000256" key="1">
    <source>
        <dbReference type="SAM" id="MobiDB-lite"/>
    </source>
</evidence>
<accession>A0A8K1FKK6</accession>
<gene>
    <name evidence="2" type="ORF">Poli38472_012331</name>
</gene>
<feature type="region of interest" description="Disordered" evidence="1">
    <location>
        <begin position="296"/>
        <end position="336"/>
    </location>
</feature>
<name>A0A8K1FKK6_PYTOL</name>
<reference evidence="2" key="1">
    <citation type="submission" date="2019-03" db="EMBL/GenBank/DDBJ databases">
        <title>Long read genome sequence of the mycoparasitic Pythium oligandrum ATCC 38472 isolated from sugarbeet rhizosphere.</title>
        <authorList>
            <person name="Gaulin E."/>
        </authorList>
    </citation>
    <scope>NUCLEOTIDE SEQUENCE</scope>
    <source>
        <strain evidence="2">ATCC 38472_TT</strain>
    </source>
</reference>
<feature type="compositionally biased region" description="Acidic residues" evidence="1">
    <location>
        <begin position="123"/>
        <end position="136"/>
    </location>
</feature>
<sequence>MDTGKDTRASIYIIEIPVKVQVAKAVGEEFRVVQVGRAEPNHLMSRMRDHNYAWHYATGEKSAFYQVGKKTTPEKYTRGEIGEIPRIVGAIVRGGNPESDANKHDTSPGMETRSKANAKSEGNDGDTSDDGEEDVDAAQTRNVTVKLRGIKLNDDDKLDDVEAFVRDLVGVKLRTLLTRTLLNQTFNSDLGGTTVLKRGQHFSLTELRLVSLTELNALRKFFSDTWKSNVVRLTDLVNFAETQPPSYLKVIELSLECNYRDYPPSKGPSKTSQKVQIESVEHIALFVLANSADMTPKAGDASTNGVPNDGVRSSVTQQKDSEALTSNTHQTNPKRA</sequence>
<evidence type="ECO:0000313" key="2">
    <source>
        <dbReference type="EMBL" id="TMW67215.1"/>
    </source>
</evidence>
<feature type="region of interest" description="Disordered" evidence="1">
    <location>
        <begin position="92"/>
        <end position="138"/>
    </location>
</feature>
<organism evidence="2 3">
    <name type="scientific">Pythium oligandrum</name>
    <name type="common">Mycoparasitic fungus</name>
    <dbReference type="NCBI Taxonomy" id="41045"/>
    <lineage>
        <taxon>Eukaryota</taxon>
        <taxon>Sar</taxon>
        <taxon>Stramenopiles</taxon>
        <taxon>Oomycota</taxon>
        <taxon>Peronosporomycetes</taxon>
        <taxon>Pythiales</taxon>
        <taxon>Pythiaceae</taxon>
        <taxon>Pythium</taxon>
    </lineage>
</organism>
<dbReference type="OrthoDB" id="10637572at2759"/>
<dbReference type="EMBL" id="SPLM01000005">
    <property type="protein sequence ID" value="TMW67215.1"/>
    <property type="molecule type" value="Genomic_DNA"/>
</dbReference>
<protein>
    <submittedName>
        <fullName evidence="2">Uncharacterized protein</fullName>
    </submittedName>
</protein>
<evidence type="ECO:0000313" key="3">
    <source>
        <dbReference type="Proteomes" id="UP000794436"/>
    </source>
</evidence>